<dbReference type="Proteomes" id="UP000663929">
    <property type="component" value="Chromosome"/>
</dbReference>
<dbReference type="AlphaFoldDB" id="A0A8A4TKF3"/>
<evidence type="ECO:0000313" key="4">
    <source>
        <dbReference type="Proteomes" id="UP000663929"/>
    </source>
</evidence>
<feature type="region of interest" description="Disordered" evidence="1">
    <location>
        <begin position="141"/>
        <end position="176"/>
    </location>
</feature>
<feature type="transmembrane region" description="Helical" evidence="2">
    <location>
        <begin position="238"/>
        <end position="260"/>
    </location>
</feature>
<evidence type="ECO:0000256" key="2">
    <source>
        <dbReference type="SAM" id="Phobius"/>
    </source>
</evidence>
<protein>
    <submittedName>
        <fullName evidence="3">Uncharacterized protein</fullName>
    </submittedName>
</protein>
<keyword evidence="2" id="KW-1133">Transmembrane helix</keyword>
<name>A0A8A4TKF3_SULCO</name>
<feature type="transmembrane region" description="Helical" evidence="2">
    <location>
        <begin position="201"/>
        <end position="218"/>
    </location>
</feature>
<proteinExistence type="predicted"/>
<organism evidence="3 4">
    <name type="scientific">Sulfidibacter corallicola</name>
    <dbReference type="NCBI Taxonomy" id="2818388"/>
    <lineage>
        <taxon>Bacteria</taxon>
        <taxon>Pseudomonadati</taxon>
        <taxon>Acidobacteriota</taxon>
        <taxon>Holophagae</taxon>
        <taxon>Acanthopleuribacterales</taxon>
        <taxon>Acanthopleuribacteraceae</taxon>
        <taxon>Sulfidibacter</taxon>
    </lineage>
</organism>
<feature type="compositionally biased region" description="Polar residues" evidence="1">
    <location>
        <begin position="161"/>
        <end position="171"/>
    </location>
</feature>
<dbReference type="EMBL" id="CP071793">
    <property type="protein sequence ID" value="QTD49684.1"/>
    <property type="molecule type" value="Genomic_DNA"/>
</dbReference>
<reference evidence="3" key="1">
    <citation type="submission" date="2021-03" db="EMBL/GenBank/DDBJ databases">
        <title>Acanthopleuribacteraceae sp. M133.</title>
        <authorList>
            <person name="Wang G."/>
        </authorList>
    </citation>
    <scope>NUCLEOTIDE SEQUENCE</scope>
    <source>
        <strain evidence="3">M133</strain>
    </source>
</reference>
<dbReference type="RefSeq" id="WP_237379316.1">
    <property type="nucleotide sequence ID" value="NZ_CP071793.1"/>
</dbReference>
<gene>
    <name evidence="3" type="ORF">J3U87_29220</name>
</gene>
<evidence type="ECO:0000313" key="3">
    <source>
        <dbReference type="EMBL" id="QTD49684.1"/>
    </source>
</evidence>
<dbReference type="KEGG" id="scor:J3U87_29220"/>
<sequence>MSTNQVGKPMSLQNSMLILALEDDRLYAPSNVAKLGIDQKANKDLYDAARKSLGEWSRYHNIRKTFDNRDEVGRQEGRFPQWLGKTWKNHLTVEQQEKASGVIALAQKIAQSRDPLLWYPVALTVLEGTSTSAALFNAGNSSPFTDSSEDSSEAGRGLNPANDSSASSISPHRSESFDDPIKDYSVFLLFLKRLVSFKSRLGLMTVLTLALASSLILQKKPNNDSVADYGKLLRKSHFLKIFQIKICTLAFSFISPLQVINSLFQLINL</sequence>
<accession>A0A8A4TKF3</accession>
<keyword evidence="2" id="KW-0812">Transmembrane</keyword>
<keyword evidence="2" id="KW-0472">Membrane</keyword>
<evidence type="ECO:0000256" key="1">
    <source>
        <dbReference type="SAM" id="MobiDB-lite"/>
    </source>
</evidence>
<keyword evidence="4" id="KW-1185">Reference proteome</keyword>